<reference evidence="2" key="1">
    <citation type="submission" date="2016-01" db="EMBL/GenBank/DDBJ databases">
        <authorList>
            <person name="Mitreva M."/>
            <person name="Pepin K.H."/>
            <person name="Mihindukulasuriya K.A."/>
            <person name="Fulton R."/>
            <person name="Fronick C."/>
            <person name="O'Laughlin M."/>
            <person name="Miner T."/>
            <person name="Herter B."/>
            <person name="Rosa B.A."/>
            <person name="Cordes M."/>
            <person name="Tomlinson C."/>
            <person name="Wollam A."/>
            <person name="Palsikar V.B."/>
            <person name="Mardis E.R."/>
            <person name="Wilson R.K."/>
        </authorList>
    </citation>
    <scope>NUCLEOTIDE SEQUENCE [LARGE SCALE GENOMIC DNA]</scope>
    <source>
        <strain evidence="2">KA00683</strain>
    </source>
</reference>
<gene>
    <name evidence="1" type="ORF">HMPREF3185_00143</name>
</gene>
<sequence>MYNFTQTNPPYIATRFTPLWRGKVTYIGSRRDLYWSPSQPILVHSATYIGPRGDQYSSDQRPI</sequence>
<keyword evidence="2" id="KW-1185">Reference proteome</keyword>
<dbReference type="PATRIC" id="fig|322095.3.peg.144"/>
<evidence type="ECO:0000313" key="2">
    <source>
        <dbReference type="Proteomes" id="UP000070224"/>
    </source>
</evidence>
<dbReference type="AlphaFoldDB" id="A0A134BEX9"/>
<protein>
    <submittedName>
        <fullName evidence="1">Uncharacterized protein</fullName>
    </submittedName>
</protein>
<name>A0A134BEX9_9PORP</name>
<dbReference type="Proteomes" id="UP000070224">
    <property type="component" value="Unassembled WGS sequence"/>
</dbReference>
<evidence type="ECO:0000313" key="1">
    <source>
        <dbReference type="EMBL" id="KXB78495.1"/>
    </source>
</evidence>
<organism evidence="1 2">
    <name type="scientific">Porphyromonas somerae</name>
    <dbReference type="NCBI Taxonomy" id="322095"/>
    <lineage>
        <taxon>Bacteria</taxon>
        <taxon>Pseudomonadati</taxon>
        <taxon>Bacteroidota</taxon>
        <taxon>Bacteroidia</taxon>
        <taxon>Bacteroidales</taxon>
        <taxon>Porphyromonadaceae</taxon>
        <taxon>Porphyromonas</taxon>
    </lineage>
</organism>
<dbReference type="STRING" id="322095.HMPREF3185_00143"/>
<comment type="caution">
    <text evidence="1">The sequence shown here is derived from an EMBL/GenBank/DDBJ whole genome shotgun (WGS) entry which is preliminary data.</text>
</comment>
<proteinExistence type="predicted"/>
<dbReference type="EMBL" id="LSDK01000013">
    <property type="protein sequence ID" value="KXB78495.1"/>
    <property type="molecule type" value="Genomic_DNA"/>
</dbReference>
<accession>A0A134BEX9</accession>